<sequence>MVARRGAPAFALFLGLGAASRLSFGTVLLPACYAGADF</sequence>
<gene>
    <name evidence="1" type="ORF">NBRC3257_0630</name>
</gene>
<evidence type="ECO:0000313" key="1">
    <source>
        <dbReference type="EMBL" id="GAD25631.1"/>
    </source>
</evidence>
<comment type="caution">
    <text evidence="1">The sequence shown here is derived from an EMBL/GenBank/DDBJ whole genome shotgun (WGS) entry which is preliminary data.</text>
</comment>
<accession>A0ABQ0ITT8</accession>
<name>A0ABQ0ITT8_GLUTH</name>
<keyword evidence="2" id="KW-1185">Reference proteome</keyword>
<proteinExistence type="predicted"/>
<dbReference type="EMBL" id="BASM01000009">
    <property type="protein sequence ID" value="GAD25631.1"/>
    <property type="molecule type" value="Genomic_DNA"/>
</dbReference>
<evidence type="ECO:0000313" key="2">
    <source>
        <dbReference type="Proteomes" id="UP000018209"/>
    </source>
</evidence>
<organism evidence="1 2">
    <name type="scientific">Gluconobacter thailandicus NBRC 3257</name>
    <dbReference type="NCBI Taxonomy" id="1381097"/>
    <lineage>
        <taxon>Bacteria</taxon>
        <taxon>Pseudomonadati</taxon>
        <taxon>Pseudomonadota</taxon>
        <taxon>Alphaproteobacteria</taxon>
        <taxon>Acetobacterales</taxon>
        <taxon>Acetobacteraceae</taxon>
        <taxon>Gluconobacter</taxon>
    </lineage>
</organism>
<protein>
    <submittedName>
        <fullName evidence="1">Uncharacterized protein</fullName>
    </submittedName>
</protein>
<reference evidence="1 2" key="1">
    <citation type="submission" date="2013-08" db="EMBL/GenBank/DDBJ databases">
        <title>Gluconobacter thailandicus NBRC 3257 whole genome sequence.</title>
        <authorList>
            <person name="Matsutani M."/>
            <person name="Yakushi T."/>
            <person name="Matsushita K."/>
        </authorList>
    </citation>
    <scope>NUCLEOTIDE SEQUENCE [LARGE SCALE GENOMIC DNA]</scope>
    <source>
        <strain evidence="1 2">NBRC 3257</strain>
    </source>
</reference>
<dbReference type="Proteomes" id="UP000018209">
    <property type="component" value="Unassembled WGS sequence"/>
</dbReference>